<feature type="chain" id="PRO_5040789615" evidence="2">
    <location>
        <begin position="24"/>
        <end position="64"/>
    </location>
</feature>
<evidence type="ECO:0000313" key="4">
    <source>
        <dbReference type="Proteomes" id="UP001138708"/>
    </source>
</evidence>
<keyword evidence="2" id="KW-0732">Signal</keyword>
<comment type="caution">
    <text evidence="3">The sequence shown here is derived from an EMBL/GenBank/DDBJ whole genome shotgun (WGS) entry which is preliminary data.</text>
</comment>
<sequence>MRQISRTTLLATGLMLVTGAAFAQGGTQQHATGGSTAVQAQPATPATPAGPATHATRPATPATP</sequence>
<dbReference type="EMBL" id="JAAEDK010000082">
    <property type="protein sequence ID" value="MBR0662140.1"/>
    <property type="molecule type" value="Genomic_DNA"/>
</dbReference>
<evidence type="ECO:0000313" key="3">
    <source>
        <dbReference type="EMBL" id="MBR0662140.1"/>
    </source>
</evidence>
<dbReference type="Proteomes" id="UP001138708">
    <property type="component" value="Unassembled WGS sequence"/>
</dbReference>
<proteinExistence type="predicted"/>
<feature type="signal peptide" evidence="2">
    <location>
        <begin position="1"/>
        <end position="23"/>
    </location>
</feature>
<dbReference type="AlphaFoldDB" id="A0A9X9WP80"/>
<gene>
    <name evidence="3" type="ORF">GXW75_22995</name>
</gene>
<accession>A0A9X9WP80</accession>
<organism evidence="3 4">
    <name type="scientific">Neoroseomonas oryzicola</name>
    <dbReference type="NCBI Taxonomy" id="535904"/>
    <lineage>
        <taxon>Bacteria</taxon>
        <taxon>Pseudomonadati</taxon>
        <taxon>Pseudomonadota</taxon>
        <taxon>Alphaproteobacteria</taxon>
        <taxon>Acetobacterales</taxon>
        <taxon>Acetobacteraceae</taxon>
        <taxon>Neoroseomonas</taxon>
    </lineage>
</organism>
<evidence type="ECO:0000256" key="2">
    <source>
        <dbReference type="SAM" id="SignalP"/>
    </source>
</evidence>
<name>A0A9X9WP80_9PROT</name>
<evidence type="ECO:0000256" key="1">
    <source>
        <dbReference type="SAM" id="MobiDB-lite"/>
    </source>
</evidence>
<dbReference type="RefSeq" id="WP_211844139.1">
    <property type="nucleotide sequence ID" value="NZ_JAAEDK010000082.1"/>
</dbReference>
<feature type="region of interest" description="Disordered" evidence="1">
    <location>
        <begin position="26"/>
        <end position="64"/>
    </location>
</feature>
<reference evidence="3" key="1">
    <citation type="submission" date="2020-01" db="EMBL/GenBank/DDBJ databases">
        <authorList>
            <person name="Rat A."/>
        </authorList>
    </citation>
    <scope>NUCLEOTIDE SEQUENCE</scope>
    <source>
        <strain evidence="3">LMG 31161</strain>
    </source>
</reference>
<reference evidence="3" key="2">
    <citation type="journal article" date="2021" name="Syst. Appl. Microbiol.">
        <title>Roseomonas hellenica sp. nov., isolated from roots of wild-growing Alkanna tinctoria.</title>
        <authorList>
            <person name="Rat A."/>
            <person name="Naranjo H.D."/>
            <person name="Lebbe L."/>
            <person name="Cnockaert M."/>
            <person name="Krigas N."/>
            <person name="Grigoriadou K."/>
            <person name="Maloupa E."/>
            <person name="Willems A."/>
        </authorList>
    </citation>
    <scope>NUCLEOTIDE SEQUENCE</scope>
    <source>
        <strain evidence="3">LMG 31161</strain>
    </source>
</reference>
<feature type="non-terminal residue" evidence="3">
    <location>
        <position position="64"/>
    </location>
</feature>
<protein>
    <submittedName>
        <fullName evidence="3">Fe-S oxidoreductase</fullName>
    </submittedName>
</protein>